<dbReference type="InterPro" id="IPR055221">
    <property type="entry name" value="PSF3_N"/>
</dbReference>
<sequence>MKQNYWDVSDILASSEKIPTRFNFTVPGIGHLDNQPGKAIKKDTKVELPFWLAQSLAVAPVSGDASIIMLLAPDALNNTVQNAIKSDPVSIDLHSIAPNFYILAERWCALFTDEELSETLKKLCKERAYEINNFASNTSKQINNNFILSLDEFEKKLYKRTMESNRNLRDWLNDQA</sequence>
<dbReference type="Pfam" id="PF22466">
    <property type="entry name" value="PSF3_N"/>
    <property type="match status" value="1"/>
</dbReference>
<dbReference type="STRING" id="590646.G3B1L4"/>
<dbReference type="GO" id="GO:0000811">
    <property type="term" value="C:GINS complex"/>
    <property type="evidence" value="ECO:0007669"/>
    <property type="project" value="UniProtKB-UniRule"/>
</dbReference>
<reference evidence="10 11" key="1">
    <citation type="journal article" date="2011" name="Proc. Natl. Acad. Sci. U.S.A.">
        <title>Comparative genomics of xylose-fermenting fungi for enhanced biofuel production.</title>
        <authorList>
            <person name="Wohlbach D.J."/>
            <person name="Kuo A."/>
            <person name="Sato T.K."/>
            <person name="Potts K.M."/>
            <person name="Salamov A.A."/>
            <person name="LaButti K.M."/>
            <person name="Sun H."/>
            <person name="Clum A."/>
            <person name="Pangilinan J.L."/>
            <person name="Lindquist E.A."/>
            <person name="Lucas S."/>
            <person name="Lapidus A."/>
            <person name="Jin M."/>
            <person name="Gunawan C."/>
            <person name="Balan V."/>
            <person name="Dale B.E."/>
            <person name="Jeffries T.W."/>
            <person name="Zinkel R."/>
            <person name="Barry K.W."/>
            <person name="Grigoriev I.V."/>
            <person name="Gasch A.P."/>
        </authorList>
    </citation>
    <scope>NUCLEOTIDE SEQUENCE [LARGE SCALE GENOMIC DNA]</scope>
    <source>
        <strain evidence="11">ATCC 10573 / BCRC 21748 / CBS 615 / JCM 9827 / NBRC 10315 / NRRL Y-1498 / VKM Y-70</strain>
    </source>
</reference>
<evidence type="ECO:0000313" key="10">
    <source>
        <dbReference type="EMBL" id="EGV64475.1"/>
    </source>
</evidence>
<evidence type="ECO:0000256" key="3">
    <source>
        <dbReference type="ARBA" id="ARBA00011352"/>
    </source>
</evidence>
<dbReference type="SUPFAM" id="SSF160059">
    <property type="entry name" value="PriA/YqbF domain"/>
    <property type="match status" value="1"/>
</dbReference>
<evidence type="ECO:0000313" key="11">
    <source>
        <dbReference type="Proteomes" id="UP000000707"/>
    </source>
</evidence>
<dbReference type="KEGG" id="cten:18245709"/>
<dbReference type="InterPro" id="IPR010492">
    <property type="entry name" value="GINS_Psf3"/>
</dbReference>
<dbReference type="SUPFAM" id="SSF158573">
    <property type="entry name" value="GINS helical bundle-like"/>
    <property type="match status" value="1"/>
</dbReference>
<dbReference type="InterPro" id="IPR038437">
    <property type="entry name" value="GINS_Psf3_sf"/>
</dbReference>
<keyword evidence="6 7" id="KW-0539">Nucleus</keyword>
<dbReference type="eggNOG" id="KOG1106">
    <property type="taxonomic scope" value="Eukaryota"/>
</dbReference>
<evidence type="ECO:0000256" key="6">
    <source>
        <dbReference type="ARBA" id="ARBA00023242"/>
    </source>
</evidence>
<organism evidence="11">
    <name type="scientific">Candida tenuis (strain ATCC 10573 / BCRC 21748 / CBS 615 / JCM 9827 / NBRC 10315 / NRRL Y-1498 / VKM Y-70)</name>
    <name type="common">Yeast</name>
    <name type="synonym">Yamadazyma tenuis</name>
    <dbReference type="NCBI Taxonomy" id="590646"/>
    <lineage>
        <taxon>Eukaryota</taxon>
        <taxon>Fungi</taxon>
        <taxon>Dikarya</taxon>
        <taxon>Ascomycota</taxon>
        <taxon>Saccharomycotina</taxon>
        <taxon>Pichiomycetes</taxon>
        <taxon>Debaryomycetaceae</taxon>
        <taxon>Yamadazyma</taxon>
    </lineage>
</organism>
<dbReference type="PANTHER" id="PTHR22768:SF0">
    <property type="entry name" value="DNA REPLICATION COMPLEX GINS PROTEIN PSF3"/>
    <property type="match status" value="1"/>
</dbReference>
<keyword evidence="5 7" id="KW-0235">DNA replication</keyword>
<evidence type="ECO:0000256" key="4">
    <source>
        <dbReference type="ARBA" id="ARBA00015140"/>
    </source>
</evidence>
<evidence type="ECO:0000256" key="2">
    <source>
        <dbReference type="ARBA" id="ARBA00006343"/>
    </source>
</evidence>
<feature type="domain" description="GINS subunit" evidence="8">
    <location>
        <begin position="76"/>
        <end position="172"/>
    </location>
</feature>
<keyword evidence="11" id="KW-1185">Reference proteome</keyword>
<dbReference type="Gene3D" id="1.20.58.2050">
    <property type="match status" value="1"/>
</dbReference>
<dbReference type="Proteomes" id="UP000000707">
    <property type="component" value="Unassembled WGS sequence"/>
</dbReference>
<dbReference type="AlphaFoldDB" id="G3B1L4"/>
<evidence type="ECO:0000256" key="1">
    <source>
        <dbReference type="ARBA" id="ARBA00004123"/>
    </source>
</evidence>
<evidence type="ECO:0000256" key="5">
    <source>
        <dbReference type="ARBA" id="ARBA00022705"/>
    </source>
</evidence>
<comment type="function">
    <text evidence="7">The GINS complex plays an essential role in the initiation of DNA replication.</text>
</comment>
<dbReference type="GeneID" id="18245709"/>
<proteinExistence type="inferred from homology"/>
<dbReference type="InterPro" id="IPR021151">
    <property type="entry name" value="GINS_A"/>
</dbReference>
<feature type="domain" description="DNA replication complex GINS protein PSF3 N-terminal" evidence="9">
    <location>
        <begin position="6"/>
        <end position="58"/>
    </location>
</feature>
<comment type="subunit">
    <text evidence="3">Component of the GINS complex which is a heterotetramer of SLD5, PSF1, PSF2 and PSF3.</text>
</comment>
<dbReference type="Pfam" id="PF05916">
    <property type="entry name" value="Sld5"/>
    <property type="match status" value="1"/>
</dbReference>
<comment type="subcellular location">
    <subcellularLocation>
        <location evidence="1 7">Nucleus</location>
    </subcellularLocation>
</comment>
<dbReference type="HOGENOM" id="CLU_081646_0_1_1"/>
<dbReference type="GO" id="GO:1902975">
    <property type="term" value="P:mitotic DNA replication initiation"/>
    <property type="evidence" value="ECO:0007669"/>
    <property type="project" value="TreeGrafter"/>
</dbReference>
<evidence type="ECO:0000259" key="9">
    <source>
        <dbReference type="Pfam" id="PF22466"/>
    </source>
</evidence>
<dbReference type="CDD" id="cd11713">
    <property type="entry name" value="GINS_A_psf3"/>
    <property type="match status" value="1"/>
</dbReference>
<evidence type="ECO:0000259" key="8">
    <source>
        <dbReference type="Pfam" id="PF05916"/>
    </source>
</evidence>
<dbReference type="InterPro" id="IPR036224">
    <property type="entry name" value="GINS_bundle-like_dom_sf"/>
</dbReference>
<dbReference type="CDD" id="cd21693">
    <property type="entry name" value="GINS_B_Psf3"/>
    <property type="match status" value="1"/>
</dbReference>
<gene>
    <name evidence="10" type="ORF">CANTEDRAFT_104307</name>
</gene>
<dbReference type="PANTHER" id="PTHR22768">
    <property type="entry name" value="DNA REPLICATION COMPLEX GINS PROTEIN PSF3"/>
    <property type="match status" value="1"/>
</dbReference>
<accession>G3B1L4</accession>
<dbReference type="OrthoDB" id="10251744at2759"/>
<dbReference type="EMBL" id="GL996515">
    <property type="protein sequence ID" value="EGV64475.1"/>
    <property type="molecule type" value="Genomic_DNA"/>
</dbReference>
<evidence type="ECO:0000256" key="7">
    <source>
        <dbReference type="RuleBase" id="RU367161"/>
    </source>
</evidence>
<protein>
    <recommendedName>
        <fullName evidence="4 7">DNA replication complex GINS protein PSF3</fullName>
    </recommendedName>
</protein>
<comment type="similarity">
    <text evidence="2 7">Belongs to the GINS3/PSF3 family.</text>
</comment>
<dbReference type="RefSeq" id="XP_006685281.1">
    <property type="nucleotide sequence ID" value="XM_006685218.1"/>
</dbReference>
<name>G3B1L4_CANTC</name>